<dbReference type="Gene3D" id="3.40.50.2000">
    <property type="entry name" value="Glycogen Phosphorylase B"/>
    <property type="match status" value="1"/>
</dbReference>
<dbReference type="KEGG" id="dau:Daud_1777"/>
<dbReference type="PANTHER" id="PTHR21015">
    <property type="entry name" value="UDP-N-ACETYLGLUCOSAMINE--N-ACETYLMURAMYL-(PENTAPEPTIDE) PYROPHOSPHORYL-UNDECAPRENOL N-ACETYLGLUCOSAMINE TRANSFERASE 1"/>
    <property type="match status" value="1"/>
</dbReference>
<dbReference type="InterPro" id="IPR007235">
    <property type="entry name" value="Glyco_trans_28_C"/>
</dbReference>
<gene>
    <name evidence="4" type="ordered locus">Daud_1777</name>
</gene>
<reference evidence="5" key="1">
    <citation type="submission" date="2007-10" db="EMBL/GenBank/DDBJ databases">
        <title>Complete sequence of chromosome of Desulforudis audaxviator MP104C.</title>
        <authorList>
            <person name="Copeland A."/>
            <person name="Lucas S."/>
            <person name="Lapidus A."/>
            <person name="Barry K."/>
            <person name="Glavina del Rio T."/>
            <person name="Dalin E."/>
            <person name="Tice H."/>
            <person name="Bruce D."/>
            <person name="Pitluck S."/>
            <person name="Lowry S.R."/>
            <person name="Larimer F."/>
            <person name="Land M.L."/>
            <person name="Hauser L."/>
            <person name="Kyrpides N."/>
            <person name="Ivanova N.N."/>
            <person name="Richardson P."/>
        </authorList>
    </citation>
    <scope>NUCLEOTIDE SEQUENCE [LARGE SCALE GENOMIC DNA]</scope>
    <source>
        <strain evidence="5">MP104C</strain>
    </source>
</reference>
<dbReference type="Gene3D" id="3.40.50.11190">
    <property type="match status" value="1"/>
</dbReference>
<reference evidence="4 5" key="2">
    <citation type="journal article" date="2008" name="Science">
        <title>Environmental genomics reveals a single-species ecosystem deep within Earth.</title>
        <authorList>
            <person name="Chivian D."/>
            <person name="Brodie E.L."/>
            <person name="Alm E.J."/>
            <person name="Culley D.E."/>
            <person name="Dehal P.S."/>
            <person name="Desantis T.Z."/>
            <person name="Gihring T.M."/>
            <person name="Lapidus A."/>
            <person name="Lin L.H."/>
            <person name="Lowry S.R."/>
            <person name="Moser D.P."/>
            <person name="Richardson P.M."/>
            <person name="Southam G."/>
            <person name="Wanger G."/>
            <person name="Pratt L.M."/>
            <person name="Andersen G.L."/>
            <person name="Hazen T.C."/>
            <person name="Brockman F.J."/>
            <person name="Arkin A.P."/>
            <person name="Onstott T.C."/>
        </authorList>
    </citation>
    <scope>NUCLEOTIDE SEQUENCE [LARGE SCALE GENOMIC DNA]</scope>
    <source>
        <strain evidence="4 5">MP104C</strain>
    </source>
</reference>
<sequence>MLLAGSRYNRTLIIRADANTRIGTGHLMRCLALAQAWKDRGGRVVLITACESEGLLQRLHDEGLIVIKLTQPYPNPVDWKVTSDVLAQHPGAWVVLDGYHFDSEYQRRVKTSGHKLLIIDDMAHLEHYYADVVLNQNLHAEELNYSCESYTRLLLGTRYVLLRREFLKWQGWQRNIPEMARKVLVTLGGSDPDNVTLKVIQALQLVEVDGMEAVVVVGGTNSHYKELQSAVEQLRFYIRLESNVPNMPELMAWSDVAISAGGITVWELAFMGVPIVGLSQAEQEKVLLQGSTNSGISVNLGGHRYIEPRRIAEVLTGLVSNRDQRAAMSRAGRALVDGFGSARVITLEKENQA</sequence>
<dbReference type="PANTHER" id="PTHR21015:SF22">
    <property type="entry name" value="GLYCOSYLTRANSFERASE"/>
    <property type="match status" value="1"/>
</dbReference>
<feature type="binding site" evidence="2">
    <location>
        <position position="267"/>
    </location>
    <ligand>
        <name>substrate</name>
    </ligand>
</feature>
<dbReference type="EMBL" id="CP000860">
    <property type="protein sequence ID" value="ACA60273.1"/>
    <property type="molecule type" value="Genomic_DNA"/>
</dbReference>
<accession>B1I5G3</accession>
<dbReference type="GO" id="GO:0016758">
    <property type="term" value="F:hexosyltransferase activity"/>
    <property type="evidence" value="ECO:0007669"/>
    <property type="project" value="InterPro"/>
</dbReference>
<dbReference type="NCBIfam" id="TIGR03590">
    <property type="entry name" value="PseG"/>
    <property type="match status" value="1"/>
</dbReference>
<dbReference type="STRING" id="477974.Daud_1777"/>
<dbReference type="SUPFAM" id="SSF53756">
    <property type="entry name" value="UDP-Glycosyltransferase/glycogen phosphorylase"/>
    <property type="match status" value="1"/>
</dbReference>
<keyword evidence="5" id="KW-1185">Reference proteome</keyword>
<proteinExistence type="predicted"/>
<evidence type="ECO:0000256" key="1">
    <source>
        <dbReference type="PIRSR" id="PIRSR620023-1"/>
    </source>
</evidence>
<dbReference type="AlphaFoldDB" id="B1I5G3"/>
<organism evidence="4 5">
    <name type="scientific">Desulforudis audaxviator (strain MP104C)</name>
    <dbReference type="NCBI Taxonomy" id="477974"/>
    <lineage>
        <taxon>Bacteria</taxon>
        <taxon>Bacillati</taxon>
        <taxon>Bacillota</taxon>
        <taxon>Clostridia</taxon>
        <taxon>Thermoanaerobacterales</taxon>
        <taxon>Candidatus Desulforudaceae</taxon>
        <taxon>Candidatus Desulforudis</taxon>
    </lineage>
</organism>
<dbReference type="Proteomes" id="UP000008544">
    <property type="component" value="Chromosome"/>
</dbReference>
<protein>
    <submittedName>
        <fullName evidence="4">Spore coat polysaccharide biosynthesis protein predicted glycosyltransferase-like protein</fullName>
    </submittedName>
</protein>
<feature type="active site" description="Proton acceptor" evidence="1">
    <location>
        <position position="26"/>
    </location>
</feature>
<name>B1I5G3_DESAP</name>
<evidence type="ECO:0000256" key="2">
    <source>
        <dbReference type="PIRSR" id="PIRSR620023-2"/>
    </source>
</evidence>
<feature type="domain" description="Glycosyl transferase family 28 C-terminal" evidence="3">
    <location>
        <begin position="186"/>
        <end position="330"/>
    </location>
</feature>
<keyword evidence="4" id="KW-0808">Transferase</keyword>
<dbReference type="Pfam" id="PF04101">
    <property type="entry name" value="Glyco_tran_28_C"/>
    <property type="match status" value="1"/>
</dbReference>
<feature type="binding site" evidence="2">
    <location>
        <position position="163"/>
    </location>
    <ligand>
        <name>substrate</name>
    </ligand>
</feature>
<dbReference type="HOGENOM" id="CLU_023406_1_0_9"/>
<dbReference type="InterPro" id="IPR020023">
    <property type="entry name" value="PseG"/>
</dbReference>
<evidence type="ECO:0000259" key="3">
    <source>
        <dbReference type="Pfam" id="PF04101"/>
    </source>
</evidence>
<evidence type="ECO:0000313" key="4">
    <source>
        <dbReference type="EMBL" id="ACA60273.1"/>
    </source>
</evidence>
<evidence type="ECO:0000313" key="5">
    <source>
        <dbReference type="Proteomes" id="UP000008544"/>
    </source>
</evidence>
<dbReference type="eggNOG" id="COG3980">
    <property type="taxonomic scope" value="Bacteria"/>
</dbReference>